<reference evidence="6 7" key="1">
    <citation type="submission" date="2024-08" db="EMBL/GenBank/DDBJ databases">
        <authorList>
            <person name="Lu H."/>
        </authorList>
    </citation>
    <scope>NUCLEOTIDE SEQUENCE [LARGE SCALE GENOMIC DNA]</scope>
    <source>
        <strain evidence="6 7">BYS78W</strain>
    </source>
</reference>
<protein>
    <submittedName>
        <fullName evidence="6">ChbG/HpnK family deacetylase</fullName>
    </submittedName>
</protein>
<proteinExistence type="predicted"/>
<keyword evidence="2" id="KW-0479">Metal-binding</keyword>
<dbReference type="Pfam" id="PF04794">
    <property type="entry name" value="YdjC"/>
    <property type="match status" value="1"/>
</dbReference>
<dbReference type="RefSeq" id="WP_394416639.1">
    <property type="nucleotide sequence ID" value="NZ_JBIGIC010000017.1"/>
</dbReference>
<dbReference type="InterPro" id="IPR006879">
    <property type="entry name" value="YdjC-like"/>
</dbReference>
<dbReference type="PANTHER" id="PTHR31609:SF1">
    <property type="entry name" value="CARBOHYDRATE DEACETYLASE"/>
    <property type="match status" value="1"/>
</dbReference>
<accession>A0ABW7HJ88</accession>
<evidence type="ECO:0000256" key="2">
    <source>
        <dbReference type="ARBA" id="ARBA00022723"/>
    </source>
</evidence>
<comment type="caution">
    <text evidence="6">The sequence shown here is derived from an EMBL/GenBank/DDBJ whole genome shotgun (WGS) entry which is preliminary data.</text>
</comment>
<gene>
    <name evidence="6" type="ORF">ACG04R_25150</name>
</gene>
<dbReference type="SUPFAM" id="SSF88713">
    <property type="entry name" value="Glycoside hydrolase/deacetylase"/>
    <property type="match status" value="1"/>
</dbReference>
<keyword evidence="7" id="KW-1185">Reference proteome</keyword>
<evidence type="ECO:0000313" key="7">
    <source>
        <dbReference type="Proteomes" id="UP001606134"/>
    </source>
</evidence>
<dbReference type="PANTHER" id="PTHR31609">
    <property type="entry name" value="YDJC DEACETYLASE FAMILY MEMBER"/>
    <property type="match status" value="1"/>
</dbReference>
<evidence type="ECO:0000256" key="3">
    <source>
        <dbReference type="ARBA" id="ARBA00022801"/>
    </source>
</evidence>
<sequence>MTARRRVAVCVDDFGLNGAVNAGALSLAEAGRASALSCLTRGPAWRAGAATLRALPQRRTDVGLHLNLSEPLTPDAWHLPLPMLCLGACARTLPTGKVRAEIATQFDAFEDAMGQAPDFVDGHQHVHQLPVVRELMLEELARRYPMRPPWLRNTQAPQALRHHGRVPLKQQAIAALGAKRLAALAREQGYPQNRSLLGVYDFSGPAPDHAYRLADWCDVMADGDLLMTHAAIGAAPGDPIAAARQVEHEVLMGPAFGEWLATRLAIVRLSEIL</sequence>
<keyword evidence="3" id="KW-0378">Hydrolase</keyword>
<dbReference type="EMBL" id="JBIGIC010000017">
    <property type="protein sequence ID" value="MFG6489988.1"/>
    <property type="molecule type" value="Genomic_DNA"/>
</dbReference>
<organism evidence="6 7">
    <name type="scientific">Pelomonas candidula</name>
    <dbReference type="NCBI Taxonomy" id="3299025"/>
    <lineage>
        <taxon>Bacteria</taxon>
        <taxon>Pseudomonadati</taxon>
        <taxon>Pseudomonadota</taxon>
        <taxon>Betaproteobacteria</taxon>
        <taxon>Burkholderiales</taxon>
        <taxon>Sphaerotilaceae</taxon>
        <taxon>Roseateles</taxon>
    </lineage>
</organism>
<evidence type="ECO:0000313" key="6">
    <source>
        <dbReference type="EMBL" id="MFG6489988.1"/>
    </source>
</evidence>
<dbReference type="CDD" id="cd10807">
    <property type="entry name" value="YdjC_like_3"/>
    <property type="match status" value="1"/>
</dbReference>
<keyword evidence="5" id="KW-0119">Carbohydrate metabolism</keyword>
<dbReference type="Proteomes" id="UP001606134">
    <property type="component" value="Unassembled WGS sequence"/>
</dbReference>
<evidence type="ECO:0000256" key="5">
    <source>
        <dbReference type="ARBA" id="ARBA00023277"/>
    </source>
</evidence>
<keyword evidence="4" id="KW-0460">Magnesium</keyword>
<comment type="cofactor">
    <cofactor evidence="1">
        <name>Mg(2+)</name>
        <dbReference type="ChEBI" id="CHEBI:18420"/>
    </cofactor>
</comment>
<name>A0ABW7HJ88_9BURK</name>
<evidence type="ECO:0000256" key="4">
    <source>
        <dbReference type="ARBA" id="ARBA00022842"/>
    </source>
</evidence>
<dbReference type="InterPro" id="IPR011330">
    <property type="entry name" value="Glyco_hydro/deAcase_b/a-brl"/>
</dbReference>
<evidence type="ECO:0000256" key="1">
    <source>
        <dbReference type="ARBA" id="ARBA00001946"/>
    </source>
</evidence>
<dbReference type="Gene3D" id="3.20.20.370">
    <property type="entry name" value="Glycoside hydrolase/deacetylase"/>
    <property type="match status" value="1"/>
</dbReference>